<proteinExistence type="predicted"/>
<accession>A0A2H3CVM6</accession>
<dbReference type="AlphaFoldDB" id="A0A2H3CVM6"/>
<feature type="compositionally biased region" description="Acidic residues" evidence="1">
    <location>
        <begin position="38"/>
        <end position="54"/>
    </location>
</feature>
<dbReference type="OrthoDB" id="10639667at2759"/>
<organism evidence="2 3">
    <name type="scientific">Armillaria gallica</name>
    <name type="common">Bulbous honey fungus</name>
    <name type="synonym">Armillaria bulbosa</name>
    <dbReference type="NCBI Taxonomy" id="47427"/>
    <lineage>
        <taxon>Eukaryota</taxon>
        <taxon>Fungi</taxon>
        <taxon>Dikarya</taxon>
        <taxon>Basidiomycota</taxon>
        <taxon>Agaricomycotina</taxon>
        <taxon>Agaricomycetes</taxon>
        <taxon>Agaricomycetidae</taxon>
        <taxon>Agaricales</taxon>
        <taxon>Marasmiineae</taxon>
        <taxon>Physalacriaceae</taxon>
        <taxon>Armillaria</taxon>
    </lineage>
</organism>
<protein>
    <submittedName>
        <fullName evidence="2">Uncharacterized protein</fullName>
    </submittedName>
</protein>
<evidence type="ECO:0000313" key="3">
    <source>
        <dbReference type="Proteomes" id="UP000217790"/>
    </source>
</evidence>
<feature type="region of interest" description="Disordered" evidence="1">
    <location>
        <begin position="243"/>
        <end position="273"/>
    </location>
</feature>
<name>A0A2H3CVM6_ARMGA</name>
<dbReference type="EMBL" id="KZ293688">
    <property type="protein sequence ID" value="PBK85890.1"/>
    <property type="molecule type" value="Genomic_DNA"/>
</dbReference>
<reference evidence="3" key="1">
    <citation type="journal article" date="2017" name="Nat. Ecol. Evol.">
        <title>Genome expansion and lineage-specific genetic innovations in the forest pathogenic fungi Armillaria.</title>
        <authorList>
            <person name="Sipos G."/>
            <person name="Prasanna A.N."/>
            <person name="Walter M.C."/>
            <person name="O'Connor E."/>
            <person name="Balint B."/>
            <person name="Krizsan K."/>
            <person name="Kiss B."/>
            <person name="Hess J."/>
            <person name="Varga T."/>
            <person name="Slot J."/>
            <person name="Riley R."/>
            <person name="Boka B."/>
            <person name="Rigling D."/>
            <person name="Barry K."/>
            <person name="Lee J."/>
            <person name="Mihaltcheva S."/>
            <person name="LaButti K."/>
            <person name="Lipzen A."/>
            <person name="Waldron R."/>
            <person name="Moloney N.M."/>
            <person name="Sperisen C."/>
            <person name="Kredics L."/>
            <person name="Vagvoelgyi C."/>
            <person name="Patrignani A."/>
            <person name="Fitzpatrick D."/>
            <person name="Nagy I."/>
            <person name="Doyle S."/>
            <person name="Anderson J.B."/>
            <person name="Grigoriev I.V."/>
            <person name="Gueldener U."/>
            <person name="Muensterkoetter M."/>
            <person name="Nagy L.G."/>
        </authorList>
    </citation>
    <scope>NUCLEOTIDE SEQUENCE [LARGE SCALE GENOMIC DNA]</scope>
    <source>
        <strain evidence="3">Ar21-2</strain>
    </source>
</reference>
<sequence length="273" mass="29916">MPNGEVARVVITGDIEGDEWAKIFGKHVSPPEHSDNDCSSDEEEYDDEGEDEEMTAQFQGDQQIGSGPQRHKYVEHGNNAKHWVSSGYCVMREAFQTAERREVVSHVCGCCEKQYFGRKGWVKEPVKIGLLNCTGTALAPDVKVLPASPVLLASTVAQLPPTSGLPTEPVLMGMGVNRGGLKTLARFVTSGRPILGDHIVPMGKRKAVGSGSDGGEVGTSAWVHGRSWCLKLSSIKDYSALDRKRQHSCKSGETDNRKYDFPVNNEDQYRLPE</sequence>
<gene>
    <name evidence="2" type="ORF">ARMGADRAFT_1036057</name>
</gene>
<evidence type="ECO:0000256" key="1">
    <source>
        <dbReference type="SAM" id="MobiDB-lite"/>
    </source>
</evidence>
<feature type="compositionally biased region" description="Basic and acidic residues" evidence="1">
    <location>
        <begin position="250"/>
        <end position="260"/>
    </location>
</feature>
<dbReference type="InParanoid" id="A0A2H3CVM6"/>
<dbReference type="Proteomes" id="UP000217790">
    <property type="component" value="Unassembled WGS sequence"/>
</dbReference>
<keyword evidence="3" id="KW-1185">Reference proteome</keyword>
<feature type="region of interest" description="Disordered" evidence="1">
    <location>
        <begin position="26"/>
        <end position="55"/>
    </location>
</feature>
<evidence type="ECO:0000313" key="2">
    <source>
        <dbReference type="EMBL" id="PBK85890.1"/>
    </source>
</evidence>